<feature type="compositionally biased region" description="Basic and acidic residues" evidence="2">
    <location>
        <begin position="325"/>
        <end position="344"/>
    </location>
</feature>
<evidence type="ECO:0000313" key="5">
    <source>
        <dbReference type="EMBL" id="VDK44014.1"/>
    </source>
</evidence>
<evidence type="ECO:0000313" key="6">
    <source>
        <dbReference type="Proteomes" id="UP000267096"/>
    </source>
</evidence>
<evidence type="ECO:0000256" key="1">
    <source>
        <dbReference type="ARBA" id="ARBA00022946"/>
    </source>
</evidence>
<reference evidence="7" key="1">
    <citation type="submission" date="2017-02" db="UniProtKB">
        <authorList>
            <consortium name="WormBaseParasite"/>
        </authorList>
    </citation>
    <scope>IDENTIFICATION</scope>
</reference>
<sequence>MVRKGVIHLVQRALLSLKGRDTRQLLQGLTTNDLSLLRRNGALYTLLLNNRGRIEYDLIVYERNDDEFLVECDSDRRDTLKRLLQMYRMHKNVVIEPSDTNVFFVNQKCDGAFIDPRIPAFGTRLLADRIPDSDASNAMSVYEDRRFEFGLVEGNAELRGALPVYRNADIMNGMSYDKGCYLGQEVSAQTLRNKIRKRIVPFTCDGRASGLIVDPNDGSSNMGNVIACNGHRGLALLRLDRITSNAILKANDISIKPRIPACIDIISINTMSEKQFRRYLMVTGQLENKHEELGVKDNNMANDEIDDTEVKESVSMNRFELLGDESDHNTSDENGDVKGDKITDKEDEESTGRMATGNISKAKHRKSRKKQKKRRENIEDSLDITNDASSERETNEPPDNNSKVVFEADIFKIDPRNFDYDKEFSLMLGQKPKKRPHHQSRTKNRLAYGKSQWPVLKNTGFHMELDKVERGVSFYRFKHNALYQGVQQLFWTGFKLNDESLLMELLVEHPFHLDTLLTVANTLSFREEYSASHDLIERGIFACESMFAAQFSLTDFNHRLEYKQWENRAFFLLLHRHMNMLLDRGLVQTALTIAKLIYKLDPVEDPLGILLIIDSLALKANQPKLKARRLERLPNFAYSIALAHFELSRESGDRSSADHYLAQAIRRFPTMVSPLLTKINVQPDENLEKNTRLNEIAYQKETEGMKLLICVYIDHAHELWNDNDVLKWFEEITKLTIETFDQHTEEIREWDKTRGSCYGGIPRNVRRHATLWHLRNGDEGEMVLVDPSPPVLSFADYQPVGASSFQPPQSWLLTVVSSLIPDDAQVNVGFISSNINTNDNIAHK</sequence>
<dbReference type="InterPro" id="IPR017703">
    <property type="entry name" value="YgfZ/GCV_T_CS"/>
</dbReference>
<dbReference type="OrthoDB" id="205993at2759"/>
<dbReference type="PANTHER" id="PTHR22684">
    <property type="entry name" value="NULP1-RELATED"/>
    <property type="match status" value="1"/>
</dbReference>
<accession>A0A0M3JTM3</accession>
<dbReference type="Pfam" id="PF01571">
    <property type="entry name" value="GCV_T"/>
    <property type="match status" value="1"/>
</dbReference>
<dbReference type="EMBL" id="UYRR01031029">
    <property type="protein sequence ID" value="VDK44014.1"/>
    <property type="molecule type" value="Genomic_DNA"/>
</dbReference>
<gene>
    <name evidence="5" type="ORF">ASIM_LOCUS10952</name>
</gene>
<dbReference type="Gene3D" id="3.30.1360.120">
    <property type="entry name" value="Probable tRNA modification gtpase trme, domain 1"/>
    <property type="match status" value="1"/>
</dbReference>
<dbReference type="InterPro" id="IPR027266">
    <property type="entry name" value="TrmE/GcvT-like"/>
</dbReference>
<keyword evidence="1" id="KW-0809">Transit peptide</keyword>
<dbReference type="NCBIfam" id="TIGR03317">
    <property type="entry name" value="ygfZ_signature"/>
    <property type="match status" value="1"/>
</dbReference>
<dbReference type="PANTHER" id="PTHR22684:SF0">
    <property type="entry name" value="RIBOSOME QUALITY CONTROL COMPLEX SUBUNIT TCF25"/>
    <property type="match status" value="1"/>
</dbReference>
<dbReference type="Pfam" id="PF04910">
    <property type="entry name" value="Tcf25"/>
    <property type="match status" value="1"/>
</dbReference>
<evidence type="ECO:0000259" key="3">
    <source>
        <dbReference type="Pfam" id="PF01571"/>
    </source>
</evidence>
<evidence type="ECO:0000313" key="7">
    <source>
        <dbReference type="WBParaSite" id="ASIM_0001139401-mRNA-1"/>
    </source>
</evidence>
<dbReference type="InterPro" id="IPR006994">
    <property type="entry name" value="TCF25/Rqc1"/>
</dbReference>
<feature type="domain" description="CAF17 C-terminal" evidence="4">
    <location>
        <begin position="196"/>
        <end position="261"/>
    </location>
</feature>
<keyword evidence="6" id="KW-1185">Reference proteome</keyword>
<proteinExistence type="predicted"/>
<dbReference type="SUPFAM" id="SSF103025">
    <property type="entry name" value="Folate-binding domain"/>
    <property type="match status" value="1"/>
</dbReference>
<feature type="domain" description="GCVT N-terminal" evidence="3">
    <location>
        <begin position="15"/>
        <end position="96"/>
    </location>
</feature>
<organism evidence="7">
    <name type="scientific">Anisakis simplex</name>
    <name type="common">Herring worm</name>
    <dbReference type="NCBI Taxonomy" id="6269"/>
    <lineage>
        <taxon>Eukaryota</taxon>
        <taxon>Metazoa</taxon>
        <taxon>Ecdysozoa</taxon>
        <taxon>Nematoda</taxon>
        <taxon>Chromadorea</taxon>
        <taxon>Rhabditida</taxon>
        <taxon>Spirurina</taxon>
        <taxon>Ascaridomorpha</taxon>
        <taxon>Ascaridoidea</taxon>
        <taxon>Anisakidae</taxon>
        <taxon>Anisakis</taxon>
        <taxon>Anisakis simplex complex</taxon>
    </lineage>
</organism>
<dbReference type="WBParaSite" id="ASIM_0001139401-mRNA-1">
    <property type="protein sequence ID" value="ASIM_0001139401-mRNA-1"/>
    <property type="gene ID" value="ASIM_0001139401"/>
</dbReference>
<dbReference type="InterPro" id="IPR006222">
    <property type="entry name" value="GCVT_N"/>
</dbReference>
<dbReference type="AlphaFoldDB" id="A0A0M3JTM3"/>
<dbReference type="Pfam" id="PF25455">
    <property type="entry name" value="Beta-barrel_CAF17_C"/>
    <property type="match status" value="1"/>
</dbReference>
<dbReference type="Proteomes" id="UP000267096">
    <property type="component" value="Unassembled WGS sequence"/>
</dbReference>
<evidence type="ECO:0000256" key="2">
    <source>
        <dbReference type="SAM" id="MobiDB-lite"/>
    </source>
</evidence>
<feature type="region of interest" description="Disordered" evidence="2">
    <location>
        <begin position="293"/>
        <end position="402"/>
    </location>
</feature>
<dbReference type="Gene3D" id="2.40.30.160">
    <property type="match status" value="1"/>
</dbReference>
<name>A0A0M3JTM3_ANISI</name>
<dbReference type="InterPro" id="IPR057460">
    <property type="entry name" value="CAF17_C"/>
</dbReference>
<reference evidence="5 6" key="2">
    <citation type="submission" date="2018-11" db="EMBL/GenBank/DDBJ databases">
        <authorList>
            <consortium name="Pathogen Informatics"/>
        </authorList>
    </citation>
    <scope>NUCLEOTIDE SEQUENCE [LARGE SCALE GENOMIC DNA]</scope>
</reference>
<protein>
    <submittedName>
        <fullName evidence="7">GCV_T domain-containing protein</fullName>
    </submittedName>
</protein>
<dbReference type="GO" id="GO:1990112">
    <property type="term" value="C:RQC complex"/>
    <property type="evidence" value="ECO:0007669"/>
    <property type="project" value="TreeGrafter"/>
</dbReference>
<feature type="compositionally biased region" description="Basic residues" evidence="2">
    <location>
        <begin position="361"/>
        <end position="375"/>
    </location>
</feature>
<evidence type="ECO:0000259" key="4">
    <source>
        <dbReference type="Pfam" id="PF25455"/>
    </source>
</evidence>